<name>A0A402CRU5_9BACT</name>
<protein>
    <submittedName>
        <fullName evidence="3">Uncharacterized protein</fullName>
    </submittedName>
</protein>
<evidence type="ECO:0000256" key="2">
    <source>
        <dbReference type="SAM" id="Phobius"/>
    </source>
</evidence>
<evidence type="ECO:0000313" key="3">
    <source>
        <dbReference type="EMBL" id="BDI28134.1"/>
    </source>
</evidence>
<keyword evidence="2" id="KW-1133">Transmembrane helix</keyword>
<keyword evidence="2" id="KW-0812">Transmembrane</keyword>
<proteinExistence type="predicted"/>
<organism evidence="3 4">
    <name type="scientific">Capsulimonas corticalis</name>
    <dbReference type="NCBI Taxonomy" id="2219043"/>
    <lineage>
        <taxon>Bacteria</taxon>
        <taxon>Bacillati</taxon>
        <taxon>Armatimonadota</taxon>
        <taxon>Armatimonadia</taxon>
        <taxon>Capsulimonadales</taxon>
        <taxon>Capsulimonadaceae</taxon>
        <taxon>Capsulimonas</taxon>
    </lineage>
</organism>
<keyword evidence="2" id="KW-0472">Membrane</keyword>
<accession>A0A402CRU5</accession>
<dbReference type="Proteomes" id="UP000287394">
    <property type="component" value="Chromosome"/>
</dbReference>
<evidence type="ECO:0000313" key="4">
    <source>
        <dbReference type="Proteomes" id="UP000287394"/>
    </source>
</evidence>
<evidence type="ECO:0000256" key="1">
    <source>
        <dbReference type="SAM" id="MobiDB-lite"/>
    </source>
</evidence>
<feature type="transmembrane region" description="Helical" evidence="2">
    <location>
        <begin position="6"/>
        <end position="24"/>
    </location>
</feature>
<dbReference type="KEGG" id="ccot:CCAX7_001850"/>
<feature type="compositionally biased region" description="Basic and acidic residues" evidence="1">
    <location>
        <begin position="53"/>
        <end position="62"/>
    </location>
</feature>
<gene>
    <name evidence="3" type="ORF">CCAX7_001850</name>
</gene>
<keyword evidence="4" id="KW-1185">Reference proteome</keyword>
<dbReference type="RefSeq" id="WP_119320087.1">
    <property type="nucleotide sequence ID" value="NZ_AP025739.1"/>
</dbReference>
<sequence length="70" mass="7067">MGVEALWLLGAGVTLAVVALLGLIPKSNIGAFHAGSRKRASRVPPSNPAPRGIGDDGDRPTDHAAGQSPT</sequence>
<dbReference type="AlphaFoldDB" id="A0A402CRU5"/>
<reference evidence="3 4" key="1">
    <citation type="journal article" date="2019" name="Int. J. Syst. Evol. Microbiol.">
        <title>Capsulimonas corticalis gen. nov., sp. nov., an aerobic capsulated bacterium, of a novel bacterial order, Capsulimonadales ord. nov., of the class Armatimonadia of the phylum Armatimonadetes.</title>
        <authorList>
            <person name="Li J."/>
            <person name="Kudo C."/>
            <person name="Tonouchi A."/>
        </authorList>
    </citation>
    <scope>NUCLEOTIDE SEQUENCE [LARGE SCALE GENOMIC DNA]</scope>
    <source>
        <strain evidence="3 4">AX-7</strain>
    </source>
</reference>
<dbReference type="EMBL" id="AP025739">
    <property type="protein sequence ID" value="BDI28134.1"/>
    <property type="molecule type" value="Genomic_DNA"/>
</dbReference>
<feature type="region of interest" description="Disordered" evidence="1">
    <location>
        <begin position="34"/>
        <end position="70"/>
    </location>
</feature>